<dbReference type="SUPFAM" id="SSF52047">
    <property type="entry name" value="RNI-like"/>
    <property type="match status" value="1"/>
</dbReference>
<dbReference type="Pfam" id="PF08387">
    <property type="entry name" value="FBD"/>
    <property type="match status" value="1"/>
</dbReference>
<sequence length="395" mass="45858">MGSKNVDRLSNMPEEILSEILSLMPTKYAVQTSILSKRWRYNWTLVTNIDINVHPFHGLLNCCAFVDRVLDLCKTTEIKLFRLRFSNLWVQKSRLTKWIDEAVRLNVRELDIQSGLLKLPLSLLTCKTLTKLTIESNNSCDGLDRQTPFNLPCLKTIDITVFGIGSRNALKLIRGCPVLESFSLQMIHCSEEEECRFDIATLKHLKLKTWKWGSFKKVVLNVPNLEDLTIGGRWGSPFVMEDLSSLVSLKDLPDEPLLNMPNLKHLELTDDGYKFEQIIIFKFLESCSELEHLSIKTAQVCWTNEPDSCWFKPHLVLLKTLRTMKYENCKWRKDDIKFLEYMLRNAEVLKTLTITYKSERMEEEMRLCAKLLKCPRASRYCEIHFVGKSFESASS</sequence>
<evidence type="ECO:0000259" key="1">
    <source>
        <dbReference type="PROSITE" id="PS50181"/>
    </source>
</evidence>
<keyword evidence="3" id="KW-1185">Reference proteome</keyword>
<dbReference type="PANTHER" id="PTHR31900:SF31">
    <property type="entry name" value="F-BOX_LRR-REPEAT PROTEIN 13-LIKE"/>
    <property type="match status" value="1"/>
</dbReference>
<dbReference type="InterPro" id="IPR032675">
    <property type="entry name" value="LRR_dom_sf"/>
</dbReference>
<dbReference type="PANTHER" id="PTHR31900">
    <property type="entry name" value="F-BOX/RNI SUPERFAMILY PROTEIN-RELATED"/>
    <property type="match status" value="1"/>
</dbReference>
<dbReference type="SMART" id="SM00579">
    <property type="entry name" value="FBD"/>
    <property type="match status" value="1"/>
</dbReference>
<dbReference type="EMBL" id="PKPP01003437">
    <property type="protein sequence ID" value="PWA69440.1"/>
    <property type="molecule type" value="Genomic_DNA"/>
</dbReference>
<evidence type="ECO:0000313" key="3">
    <source>
        <dbReference type="Proteomes" id="UP000245207"/>
    </source>
</evidence>
<dbReference type="Pfam" id="PF24758">
    <property type="entry name" value="LRR_At5g56370"/>
    <property type="match status" value="1"/>
</dbReference>
<feature type="domain" description="F-box" evidence="1">
    <location>
        <begin position="6"/>
        <end position="56"/>
    </location>
</feature>
<dbReference type="Pfam" id="PF00646">
    <property type="entry name" value="F-box"/>
    <property type="match status" value="1"/>
</dbReference>
<accession>A0A2U1N7F7</accession>
<dbReference type="CDD" id="cd22160">
    <property type="entry name" value="F-box_AtFBL13-like"/>
    <property type="match status" value="1"/>
</dbReference>
<dbReference type="InterPro" id="IPR055411">
    <property type="entry name" value="LRR_FXL15/At3g58940/PEG3-like"/>
</dbReference>
<dbReference type="InterPro" id="IPR050232">
    <property type="entry name" value="FBL13/AtMIF1-like"/>
</dbReference>
<proteinExistence type="predicted"/>
<comment type="caution">
    <text evidence="2">The sequence shown here is derived from an EMBL/GenBank/DDBJ whole genome shotgun (WGS) entry which is preliminary data.</text>
</comment>
<dbReference type="SUPFAM" id="SSF81383">
    <property type="entry name" value="F-box domain"/>
    <property type="match status" value="1"/>
</dbReference>
<evidence type="ECO:0000313" key="2">
    <source>
        <dbReference type="EMBL" id="PWA69440.1"/>
    </source>
</evidence>
<dbReference type="InterPro" id="IPR006566">
    <property type="entry name" value="FBD"/>
</dbReference>
<dbReference type="InterPro" id="IPR053781">
    <property type="entry name" value="F-box_AtFBL13-like"/>
</dbReference>
<dbReference type="InterPro" id="IPR001810">
    <property type="entry name" value="F-box_dom"/>
</dbReference>
<gene>
    <name evidence="2" type="ORF">CTI12_AA301700</name>
</gene>
<dbReference type="STRING" id="35608.A0A2U1N7F7"/>
<dbReference type="PROSITE" id="PS50181">
    <property type="entry name" value="FBOX"/>
    <property type="match status" value="1"/>
</dbReference>
<organism evidence="2 3">
    <name type="scientific">Artemisia annua</name>
    <name type="common">Sweet wormwood</name>
    <dbReference type="NCBI Taxonomy" id="35608"/>
    <lineage>
        <taxon>Eukaryota</taxon>
        <taxon>Viridiplantae</taxon>
        <taxon>Streptophyta</taxon>
        <taxon>Embryophyta</taxon>
        <taxon>Tracheophyta</taxon>
        <taxon>Spermatophyta</taxon>
        <taxon>Magnoliopsida</taxon>
        <taxon>eudicotyledons</taxon>
        <taxon>Gunneridae</taxon>
        <taxon>Pentapetalae</taxon>
        <taxon>asterids</taxon>
        <taxon>campanulids</taxon>
        <taxon>Asterales</taxon>
        <taxon>Asteraceae</taxon>
        <taxon>Asteroideae</taxon>
        <taxon>Anthemideae</taxon>
        <taxon>Artemisiinae</taxon>
        <taxon>Artemisia</taxon>
    </lineage>
</organism>
<protein>
    <submittedName>
        <fullName evidence="2">FBD-like protein</fullName>
    </submittedName>
</protein>
<dbReference type="OrthoDB" id="1298252at2759"/>
<dbReference type="AlphaFoldDB" id="A0A2U1N7F7"/>
<reference evidence="2 3" key="1">
    <citation type="journal article" date="2018" name="Mol. Plant">
        <title>The genome of Artemisia annua provides insight into the evolution of Asteraceae family and artemisinin biosynthesis.</title>
        <authorList>
            <person name="Shen Q."/>
            <person name="Zhang L."/>
            <person name="Liao Z."/>
            <person name="Wang S."/>
            <person name="Yan T."/>
            <person name="Shi P."/>
            <person name="Liu M."/>
            <person name="Fu X."/>
            <person name="Pan Q."/>
            <person name="Wang Y."/>
            <person name="Lv Z."/>
            <person name="Lu X."/>
            <person name="Zhang F."/>
            <person name="Jiang W."/>
            <person name="Ma Y."/>
            <person name="Chen M."/>
            <person name="Hao X."/>
            <person name="Li L."/>
            <person name="Tang Y."/>
            <person name="Lv G."/>
            <person name="Zhou Y."/>
            <person name="Sun X."/>
            <person name="Brodelius P.E."/>
            <person name="Rose J.K.C."/>
            <person name="Tang K."/>
        </authorList>
    </citation>
    <scope>NUCLEOTIDE SEQUENCE [LARGE SCALE GENOMIC DNA]</scope>
    <source>
        <strain evidence="3">cv. Huhao1</strain>
        <tissue evidence="2">Leaf</tissue>
    </source>
</reference>
<name>A0A2U1N7F7_ARTAN</name>
<dbReference type="InterPro" id="IPR036047">
    <property type="entry name" value="F-box-like_dom_sf"/>
</dbReference>
<dbReference type="Proteomes" id="UP000245207">
    <property type="component" value="Unassembled WGS sequence"/>
</dbReference>
<dbReference type="Gene3D" id="3.80.10.10">
    <property type="entry name" value="Ribonuclease Inhibitor"/>
    <property type="match status" value="1"/>
</dbReference>